<reference evidence="1" key="1">
    <citation type="submission" date="2020-07" db="EMBL/GenBank/DDBJ databases">
        <authorList>
            <person name="Nieuwenhuis M."/>
            <person name="Van De Peppel L.J.J."/>
        </authorList>
    </citation>
    <scope>NUCLEOTIDE SEQUENCE</scope>
    <source>
        <strain evidence="1">AP01</strain>
        <tissue evidence="1">Mycelium</tissue>
    </source>
</reference>
<name>A0A9P7FYZ8_9AGAR</name>
<reference evidence="1" key="2">
    <citation type="submission" date="2021-10" db="EMBL/GenBank/DDBJ databases">
        <title>Phylogenomics reveals ancestral predisposition of the termite-cultivated fungus Termitomyces towards a domesticated lifestyle.</title>
        <authorList>
            <person name="Auxier B."/>
            <person name="Grum-Grzhimaylo A."/>
            <person name="Cardenas M.E."/>
            <person name="Lodge J.D."/>
            <person name="Laessoe T."/>
            <person name="Pedersen O."/>
            <person name="Smith M.E."/>
            <person name="Kuyper T.W."/>
            <person name="Franco-Molano E.A."/>
            <person name="Baroni T.J."/>
            <person name="Aanen D.K."/>
        </authorList>
    </citation>
    <scope>NUCLEOTIDE SEQUENCE</scope>
    <source>
        <strain evidence="1">AP01</strain>
        <tissue evidence="1">Mycelium</tissue>
    </source>
</reference>
<evidence type="ECO:0000313" key="1">
    <source>
        <dbReference type="EMBL" id="KAG5639860.1"/>
    </source>
</evidence>
<dbReference type="EMBL" id="JABCKV010001843">
    <property type="protein sequence ID" value="KAG5639860.1"/>
    <property type="molecule type" value="Genomic_DNA"/>
</dbReference>
<comment type="caution">
    <text evidence="1">The sequence shown here is derived from an EMBL/GenBank/DDBJ whole genome shotgun (WGS) entry which is preliminary data.</text>
</comment>
<dbReference type="OrthoDB" id="10257301at2759"/>
<gene>
    <name evidence="1" type="ORF">DXG03_002779</name>
</gene>
<protein>
    <submittedName>
        <fullName evidence="1">Uncharacterized protein</fullName>
    </submittedName>
</protein>
<evidence type="ECO:0000313" key="2">
    <source>
        <dbReference type="Proteomes" id="UP000775547"/>
    </source>
</evidence>
<keyword evidence="2" id="KW-1185">Reference proteome</keyword>
<dbReference type="AlphaFoldDB" id="A0A9P7FYZ8"/>
<accession>A0A9P7FYZ8</accession>
<organism evidence="1 2">
    <name type="scientific">Asterophora parasitica</name>
    <dbReference type="NCBI Taxonomy" id="117018"/>
    <lineage>
        <taxon>Eukaryota</taxon>
        <taxon>Fungi</taxon>
        <taxon>Dikarya</taxon>
        <taxon>Basidiomycota</taxon>
        <taxon>Agaricomycotina</taxon>
        <taxon>Agaricomycetes</taxon>
        <taxon>Agaricomycetidae</taxon>
        <taxon>Agaricales</taxon>
        <taxon>Tricholomatineae</taxon>
        <taxon>Lyophyllaceae</taxon>
        <taxon>Asterophora</taxon>
    </lineage>
</organism>
<sequence length="88" mass="9931">MPLSPIQLPIITIDPTFLTVLQDVHAGLVPNEKFWVSCYKAGERSVHRKIQAELDEIDRDVVRLKTVDPQEDARMEIGADGPFRSFVA</sequence>
<proteinExistence type="predicted"/>
<dbReference type="Proteomes" id="UP000775547">
    <property type="component" value="Unassembled WGS sequence"/>
</dbReference>